<dbReference type="Proteomes" id="UP001145114">
    <property type="component" value="Unassembled WGS sequence"/>
</dbReference>
<reference evidence="1" key="1">
    <citation type="submission" date="2022-06" db="EMBL/GenBank/DDBJ databases">
        <title>Phylogenomic reconstructions and comparative analyses of Kickxellomycotina fungi.</title>
        <authorList>
            <person name="Reynolds N.K."/>
            <person name="Stajich J.E."/>
            <person name="Barry K."/>
            <person name="Grigoriev I.V."/>
            <person name="Crous P."/>
            <person name="Smith M.E."/>
        </authorList>
    </citation>
    <scope>NUCLEOTIDE SEQUENCE</scope>
    <source>
        <strain evidence="1">RSA 2271</strain>
    </source>
</reference>
<accession>A0ACC1HAG5</accession>
<comment type="caution">
    <text evidence="1">The sequence shown here is derived from an EMBL/GenBank/DDBJ whole genome shotgun (WGS) entry which is preliminary data.</text>
</comment>
<name>A0ACC1HAG5_9FUNG</name>
<protein>
    <submittedName>
        <fullName evidence="1">Uncharacterized protein</fullName>
    </submittedName>
</protein>
<evidence type="ECO:0000313" key="1">
    <source>
        <dbReference type="EMBL" id="KAJ1670830.1"/>
    </source>
</evidence>
<evidence type="ECO:0000313" key="2">
    <source>
        <dbReference type="Proteomes" id="UP001145114"/>
    </source>
</evidence>
<dbReference type="EMBL" id="JAMZIH010009056">
    <property type="protein sequence ID" value="KAJ1670830.1"/>
    <property type="molecule type" value="Genomic_DNA"/>
</dbReference>
<sequence length="156" mass="16616">MAVESPLPSPATPQHYNALAPIKGQLVSPLDAFEIRLVSHSDDHPTLTPGSELLGAVVVKTSGPCPAAKISLSFYGGEIVGNCNDKINDDGYSMDKNSEPGPKSAFAALAFKGTRALRKTYFEENIILWEGSRDINKPEEAHGVAPTDSPTPPEDD</sequence>
<keyword evidence="2" id="KW-1185">Reference proteome</keyword>
<feature type="non-terminal residue" evidence="1">
    <location>
        <position position="156"/>
    </location>
</feature>
<organism evidence="1 2">
    <name type="scientific">Spiromyces aspiralis</name>
    <dbReference type="NCBI Taxonomy" id="68401"/>
    <lineage>
        <taxon>Eukaryota</taxon>
        <taxon>Fungi</taxon>
        <taxon>Fungi incertae sedis</taxon>
        <taxon>Zoopagomycota</taxon>
        <taxon>Kickxellomycotina</taxon>
        <taxon>Kickxellomycetes</taxon>
        <taxon>Kickxellales</taxon>
        <taxon>Kickxellaceae</taxon>
        <taxon>Spiromyces</taxon>
    </lineage>
</organism>
<proteinExistence type="predicted"/>
<gene>
    <name evidence="1" type="ORF">EV182_007980</name>
</gene>